<evidence type="ECO:0000313" key="16">
    <source>
        <dbReference type="EMBL" id="TSZ12224.1"/>
    </source>
</evidence>
<dbReference type="GO" id="GO:0046015">
    <property type="term" value="P:regulation of transcription by glucose"/>
    <property type="evidence" value="ECO:0007669"/>
    <property type="project" value="TreeGrafter"/>
</dbReference>
<evidence type="ECO:0000256" key="10">
    <source>
        <dbReference type="ARBA" id="ARBA00023015"/>
    </source>
</evidence>
<evidence type="ECO:0000313" key="17">
    <source>
        <dbReference type="Proteomes" id="UP000319801"/>
    </source>
</evidence>
<evidence type="ECO:0000256" key="4">
    <source>
        <dbReference type="ARBA" id="ARBA00022491"/>
    </source>
</evidence>
<dbReference type="OrthoDB" id="10258825at2759"/>
<evidence type="ECO:0000256" key="3">
    <source>
        <dbReference type="ARBA" id="ARBA00009851"/>
    </source>
</evidence>
<dbReference type="InterPro" id="IPR042036">
    <property type="entry name" value="RRP8_N"/>
</dbReference>
<dbReference type="InterPro" id="IPR007823">
    <property type="entry name" value="RRP8"/>
</dbReference>
<evidence type="ECO:0000256" key="14">
    <source>
        <dbReference type="ARBA" id="ARBA00062710"/>
    </source>
</evidence>
<protein>
    <recommendedName>
        <fullName evidence="15">Ribosomal RNA-processing protein 8</fullName>
        <ecNumber evidence="15">2.1.1.-</ecNumber>
    </recommendedName>
</protein>
<dbReference type="GO" id="GO:0016592">
    <property type="term" value="C:mediator complex"/>
    <property type="evidence" value="ECO:0007669"/>
    <property type="project" value="InterPro"/>
</dbReference>
<dbReference type="FunFam" id="1.10.10.2150:FF:000001">
    <property type="entry name" value="Ribosomal RNA-processing protein 8"/>
    <property type="match status" value="1"/>
</dbReference>
<evidence type="ECO:0000256" key="2">
    <source>
        <dbReference type="ARBA" id="ARBA00006301"/>
    </source>
</evidence>
<evidence type="ECO:0000256" key="13">
    <source>
        <dbReference type="ARBA" id="ARBA00057870"/>
    </source>
</evidence>
<evidence type="ECO:0000256" key="15">
    <source>
        <dbReference type="RuleBase" id="RU365074"/>
    </source>
</evidence>
<keyword evidence="8 15" id="KW-0949">S-adenosyl-L-methionine</keyword>
<keyword evidence="10" id="KW-0805">Transcription regulation</keyword>
<dbReference type="EMBL" id="VCAZ01000152">
    <property type="protein sequence ID" value="TSZ12224.1"/>
    <property type="molecule type" value="Genomic_DNA"/>
</dbReference>
<dbReference type="SUPFAM" id="SSF53335">
    <property type="entry name" value="S-adenosyl-L-methionine-dependent methyltransferases"/>
    <property type="match status" value="1"/>
</dbReference>
<dbReference type="InterPro" id="IPR029063">
    <property type="entry name" value="SAM-dependent_MTases_sf"/>
</dbReference>
<organism evidence="16 17">
    <name type="scientific">Bagarius yarrelli</name>
    <name type="common">Goonch</name>
    <name type="synonym">Bagrus yarrelli</name>
    <dbReference type="NCBI Taxonomy" id="175774"/>
    <lineage>
        <taxon>Eukaryota</taxon>
        <taxon>Metazoa</taxon>
        <taxon>Chordata</taxon>
        <taxon>Craniata</taxon>
        <taxon>Vertebrata</taxon>
        <taxon>Euteleostomi</taxon>
        <taxon>Actinopterygii</taxon>
        <taxon>Neopterygii</taxon>
        <taxon>Teleostei</taxon>
        <taxon>Ostariophysi</taxon>
        <taxon>Siluriformes</taxon>
        <taxon>Sisoridae</taxon>
        <taxon>Sisorinae</taxon>
        <taxon>Bagarius</taxon>
    </lineage>
</organism>
<keyword evidence="6 15" id="KW-0489">Methyltransferase</keyword>
<dbReference type="PANTHER" id="PTHR12787">
    <property type="entry name" value="RIBOSOMAL RNA-PROCESSING PROTEIN 8"/>
    <property type="match status" value="1"/>
</dbReference>
<keyword evidence="12 15" id="KW-0539">Nucleus</keyword>
<dbReference type="Pfam" id="PF05148">
    <property type="entry name" value="Methyltransf_8"/>
    <property type="match status" value="1"/>
</dbReference>
<dbReference type="GO" id="GO:0005677">
    <property type="term" value="C:chromatin silencing complex"/>
    <property type="evidence" value="ECO:0007669"/>
    <property type="project" value="TreeGrafter"/>
</dbReference>
<keyword evidence="9" id="KW-0156">Chromatin regulator</keyword>
<comment type="subcellular location">
    <subcellularLocation>
        <location evidence="1 15">Nucleus</location>
        <location evidence="1 15">Nucleolus</location>
    </subcellularLocation>
</comment>
<keyword evidence="4" id="KW-0678">Repressor</keyword>
<dbReference type="AlphaFoldDB" id="A0A556V829"/>
<evidence type="ECO:0000256" key="5">
    <source>
        <dbReference type="ARBA" id="ARBA00022552"/>
    </source>
</evidence>
<proteinExistence type="inferred from homology"/>
<dbReference type="GO" id="GO:0032259">
    <property type="term" value="P:methylation"/>
    <property type="evidence" value="ECO:0007669"/>
    <property type="project" value="UniProtKB-KW"/>
</dbReference>
<comment type="subunit">
    <text evidence="14">Component of the eNoSC complex, composed of SIRT1, SUV39H1 and RRP8.</text>
</comment>
<dbReference type="GO" id="GO:0033553">
    <property type="term" value="C:rDNA heterochromatin"/>
    <property type="evidence" value="ECO:0007669"/>
    <property type="project" value="TreeGrafter"/>
</dbReference>
<evidence type="ECO:0000256" key="6">
    <source>
        <dbReference type="ARBA" id="ARBA00022603"/>
    </source>
</evidence>
<keyword evidence="7 15" id="KW-0808">Transferase</keyword>
<reference evidence="16 17" key="1">
    <citation type="journal article" date="2019" name="Genome Biol. Evol.">
        <title>Whole-Genome Sequencing of the Giant Devil Catfish, Bagarius yarrelli.</title>
        <authorList>
            <person name="Jiang W."/>
            <person name="Lv Y."/>
            <person name="Cheng L."/>
            <person name="Yang K."/>
            <person name="Chao B."/>
            <person name="Wang X."/>
            <person name="Li Y."/>
            <person name="Pan X."/>
            <person name="You X."/>
            <person name="Zhang Y."/>
            <person name="Yang J."/>
            <person name="Li J."/>
            <person name="Zhang X."/>
            <person name="Liu S."/>
            <person name="Sun C."/>
            <person name="Yang J."/>
            <person name="Shi Q."/>
        </authorList>
    </citation>
    <scope>NUCLEOTIDE SEQUENCE [LARGE SCALE GENOMIC DNA]</scope>
    <source>
        <strain evidence="16">JWS20170419001</strain>
        <tissue evidence="16">Muscle</tissue>
    </source>
</reference>
<comment type="similarity">
    <text evidence="3">Belongs to the Mediator complex subunit 29 family.</text>
</comment>
<name>A0A556V829_BAGYA</name>
<sequence>METIVVIRDRKINDSTVQRFDKSLEEFYALCDQLELCLRLAHECLSQSIDSAKHSPNLVPTATKPDTVQTESLVRVIANMFSEEEWTDFMLVNERVQSAVKTDYARGKHKVISKHCLKRTLQTLGSAPEWERIKTNAGTDEETDEAALHLWKKKKQRCKKQKRFCTGIRGDVGRKSDTLQKLVKKKQAKLKVDTACAEQSRTYAGSKKCKAVGVSMDKISRQQWKNKMKNRRRCKNKFLLNSAAVADLKLEENLRQIQDLSEVSVNKNLNVIISTGMPEKTQAITDSVNKGTHHVTLTEPVCDRTCQRPVKVDGKKMAKKLQSLLNIQVNQAYRAIKSAKDKKRRNHEHEKDVLLKDNEYQMDRSSALRSRMKKRLESARFRYINELLYTSTSGEAKYIFQQDPDAIKIYHRGYTEQVKHWPANPVDTIISYLRQRSSSLVIADFGCGDCKIARSVKNKVHCFDLAPVCHMVTACDMANVPLGDSTVDIAVFCLSLMGTNLADFLAEANRVLVMGGVLKIAEVASRFDNIRQFAGALSHLGFKLVSKDTDNSHFYSFEFVKKNSAPKNVIKIGLELKPCLYKKR</sequence>
<dbReference type="Pfam" id="PF11568">
    <property type="entry name" value="Med29"/>
    <property type="match status" value="1"/>
</dbReference>
<accession>A0A556V829</accession>
<dbReference type="GO" id="GO:0005730">
    <property type="term" value="C:nucleolus"/>
    <property type="evidence" value="ECO:0007669"/>
    <property type="project" value="UniProtKB-SubCell"/>
</dbReference>
<comment type="caution">
    <text evidence="16">The sequence shown here is derived from an EMBL/GenBank/DDBJ whole genome shotgun (WGS) entry which is preliminary data.</text>
</comment>
<evidence type="ECO:0000256" key="12">
    <source>
        <dbReference type="ARBA" id="ARBA00023242"/>
    </source>
</evidence>
<dbReference type="InterPro" id="IPR021018">
    <property type="entry name" value="Mediator_Med29_met"/>
</dbReference>
<dbReference type="Proteomes" id="UP000319801">
    <property type="component" value="Unassembled WGS sequence"/>
</dbReference>
<dbReference type="EC" id="2.1.1.-" evidence="15"/>
<dbReference type="Gene3D" id="1.10.10.2150">
    <property type="entry name" value="Ribosomal RNA-processing protein 8, N-terminal domain"/>
    <property type="match status" value="1"/>
</dbReference>
<comment type="function">
    <text evidence="13">Essential component of the eNoSC (energy-dependent nucleolar silencing) complex, a complex that mediates silencing of rDNA in response to intracellular energy status and acts by recruiting histone-modifying enzymes. The eNoSC complex is able to sense the energy status of cell: upon glucose starvation, elevation of NAD(+)/NADP(+) ratio activates SIRT1, leading to histone H3 deacetylation followed by dimethylation of H3 at 'Lys-9' (H3K9me2) by SUV39H1 and the formation of silent chromatin in the rDNA locus. In the complex, RRP8 binds to H3K9me2 and probably acts as a methyltransferase. Its substrates are however unknown.</text>
</comment>
<keyword evidence="17" id="KW-1185">Reference proteome</keyword>
<dbReference type="FunFam" id="3.40.50.150:FF:000068">
    <property type="entry name" value="Ribosomal RNA-processing protein 8"/>
    <property type="match status" value="1"/>
</dbReference>
<dbReference type="Gene3D" id="3.40.50.150">
    <property type="entry name" value="Vaccinia Virus protein VP39"/>
    <property type="match status" value="1"/>
</dbReference>
<dbReference type="GO" id="GO:0042149">
    <property type="term" value="P:cellular response to glucose starvation"/>
    <property type="evidence" value="ECO:0007669"/>
    <property type="project" value="TreeGrafter"/>
</dbReference>
<dbReference type="GO" id="GO:0000183">
    <property type="term" value="P:rDNA heterochromatin formation"/>
    <property type="evidence" value="ECO:0007669"/>
    <property type="project" value="TreeGrafter"/>
</dbReference>
<comment type="similarity">
    <text evidence="2 15">Belongs to the methyltransferase superfamily. RRP8 family.</text>
</comment>
<evidence type="ECO:0000256" key="1">
    <source>
        <dbReference type="ARBA" id="ARBA00004604"/>
    </source>
</evidence>
<dbReference type="PANTHER" id="PTHR12787:SF0">
    <property type="entry name" value="RIBOSOMAL RNA-PROCESSING PROTEIN 8"/>
    <property type="match status" value="1"/>
</dbReference>
<gene>
    <name evidence="16" type="ORF">Baya_14207</name>
</gene>
<evidence type="ECO:0000256" key="9">
    <source>
        <dbReference type="ARBA" id="ARBA00022853"/>
    </source>
</evidence>
<evidence type="ECO:0000256" key="8">
    <source>
        <dbReference type="ARBA" id="ARBA00022691"/>
    </source>
</evidence>
<keyword evidence="11" id="KW-0804">Transcription</keyword>
<comment type="function">
    <text evidence="15">Probable methyltransferase required to silence rDNA.</text>
</comment>
<dbReference type="CDD" id="cd02440">
    <property type="entry name" value="AdoMet_MTases"/>
    <property type="match status" value="1"/>
</dbReference>
<keyword evidence="5 15" id="KW-0698">rRNA processing</keyword>
<evidence type="ECO:0000256" key="11">
    <source>
        <dbReference type="ARBA" id="ARBA00023163"/>
    </source>
</evidence>
<evidence type="ECO:0000256" key="7">
    <source>
        <dbReference type="ARBA" id="ARBA00022679"/>
    </source>
</evidence>
<dbReference type="GO" id="GO:0008168">
    <property type="term" value="F:methyltransferase activity"/>
    <property type="evidence" value="ECO:0007669"/>
    <property type="project" value="UniProtKB-KW"/>
</dbReference>
<dbReference type="GO" id="GO:0006364">
    <property type="term" value="P:rRNA processing"/>
    <property type="evidence" value="ECO:0007669"/>
    <property type="project" value="UniProtKB-UniRule"/>
</dbReference>